<proteinExistence type="predicted"/>
<dbReference type="EMBL" id="JANPWB010000004">
    <property type="protein sequence ID" value="KAJ1191608.1"/>
    <property type="molecule type" value="Genomic_DNA"/>
</dbReference>
<name>A0AAV7URY8_PLEWA</name>
<sequence>MEGRPRVFSAGCFWLRSLLPGPSAARLRPHSSLGGLTTLARGTRAYSAWAASLVRVEHAAAPGATRGPGLSGFGREQFYGEATVFEAPIRILKTFRTTVSGICGKIQSYFVVKG</sequence>
<organism evidence="1 2">
    <name type="scientific">Pleurodeles waltl</name>
    <name type="common">Iberian ribbed newt</name>
    <dbReference type="NCBI Taxonomy" id="8319"/>
    <lineage>
        <taxon>Eukaryota</taxon>
        <taxon>Metazoa</taxon>
        <taxon>Chordata</taxon>
        <taxon>Craniata</taxon>
        <taxon>Vertebrata</taxon>
        <taxon>Euteleostomi</taxon>
        <taxon>Amphibia</taxon>
        <taxon>Batrachia</taxon>
        <taxon>Caudata</taxon>
        <taxon>Salamandroidea</taxon>
        <taxon>Salamandridae</taxon>
        <taxon>Pleurodelinae</taxon>
        <taxon>Pleurodeles</taxon>
    </lineage>
</organism>
<dbReference type="AlphaFoldDB" id="A0AAV7URY8"/>
<evidence type="ECO:0000313" key="2">
    <source>
        <dbReference type="Proteomes" id="UP001066276"/>
    </source>
</evidence>
<evidence type="ECO:0000313" key="1">
    <source>
        <dbReference type="EMBL" id="KAJ1191608.1"/>
    </source>
</evidence>
<reference evidence="1" key="1">
    <citation type="journal article" date="2022" name="bioRxiv">
        <title>Sequencing and chromosome-scale assembly of the giantPleurodeles waltlgenome.</title>
        <authorList>
            <person name="Brown T."/>
            <person name="Elewa A."/>
            <person name="Iarovenko S."/>
            <person name="Subramanian E."/>
            <person name="Araus A.J."/>
            <person name="Petzold A."/>
            <person name="Susuki M."/>
            <person name="Suzuki K.-i.T."/>
            <person name="Hayashi T."/>
            <person name="Toyoda A."/>
            <person name="Oliveira C."/>
            <person name="Osipova E."/>
            <person name="Leigh N.D."/>
            <person name="Simon A."/>
            <person name="Yun M.H."/>
        </authorList>
    </citation>
    <scope>NUCLEOTIDE SEQUENCE</scope>
    <source>
        <strain evidence="1">20211129_DDA</strain>
        <tissue evidence="1">Liver</tissue>
    </source>
</reference>
<dbReference type="Proteomes" id="UP001066276">
    <property type="component" value="Chromosome 2_2"/>
</dbReference>
<gene>
    <name evidence="1" type="ORF">NDU88_000924</name>
</gene>
<comment type="caution">
    <text evidence="1">The sequence shown here is derived from an EMBL/GenBank/DDBJ whole genome shotgun (WGS) entry which is preliminary data.</text>
</comment>
<protein>
    <submittedName>
        <fullName evidence="1">Uncharacterized protein</fullName>
    </submittedName>
</protein>
<accession>A0AAV7URY8</accession>
<keyword evidence="2" id="KW-1185">Reference proteome</keyword>